<dbReference type="AlphaFoldDB" id="A0A853H737"/>
<reference evidence="6 7" key="1">
    <citation type="submission" date="2020-07" db="EMBL/GenBank/DDBJ databases">
        <title>Taxonomic revisions and descriptions of new bacterial species based on genomic comparisons in the high-G+C-content subgroup of the family Alcaligenaceae.</title>
        <authorList>
            <person name="Szabo A."/>
            <person name="Felfoldi T."/>
        </authorList>
    </citation>
    <scope>NUCLEOTIDE SEQUENCE [LARGE SCALE GENOMIC DNA]</scope>
    <source>
        <strain evidence="6 7">DSM 25667</strain>
    </source>
</reference>
<dbReference type="InterPro" id="IPR036388">
    <property type="entry name" value="WH-like_DNA-bd_sf"/>
</dbReference>
<dbReference type="PROSITE" id="PS51078">
    <property type="entry name" value="ICLR_ED"/>
    <property type="match status" value="1"/>
</dbReference>
<keyword evidence="7" id="KW-1185">Reference proteome</keyword>
<evidence type="ECO:0000256" key="2">
    <source>
        <dbReference type="ARBA" id="ARBA00023125"/>
    </source>
</evidence>
<feature type="domain" description="IclR-ED" evidence="5">
    <location>
        <begin position="74"/>
        <end position="257"/>
    </location>
</feature>
<proteinExistence type="predicted"/>
<evidence type="ECO:0000259" key="5">
    <source>
        <dbReference type="PROSITE" id="PS51078"/>
    </source>
</evidence>
<dbReference type="PROSITE" id="PS51077">
    <property type="entry name" value="HTH_ICLR"/>
    <property type="match status" value="1"/>
</dbReference>
<keyword evidence="3" id="KW-0804">Transcription</keyword>
<keyword evidence="2" id="KW-0238">DNA-binding</keyword>
<dbReference type="Pfam" id="PF09339">
    <property type="entry name" value="HTH_IclR"/>
    <property type="match status" value="1"/>
</dbReference>
<gene>
    <name evidence="6" type="ORF">H0A62_11970</name>
</gene>
<name>A0A853H737_9BURK</name>
<dbReference type="Pfam" id="PF01614">
    <property type="entry name" value="IclR_C"/>
    <property type="match status" value="1"/>
</dbReference>
<dbReference type="InterPro" id="IPR014757">
    <property type="entry name" value="Tscrpt_reg_IclR_C"/>
</dbReference>
<dbReference type="Gene3D" id="3.30.450.40">
    <property type="match status" value="1"/>
</dbReference>
<dbReference type="Proteomes" id="UP000554144">
    <property type="component" value="Unassembled WGS sequence"/>
</dbReference>
<dbReference type="SUPFAM" id="SSF46785">
    <property type="entry name" value="Winged helix' DNA-binding domain"/>
    <property type="match status" value="1"/>
</dbReference>
<dbReference type="GO" id="GO:0045892">
    <property type="term" value="P:negative regulation of DNA-templated transcription"/>
    <property type="evidence" value="ECO:0007669"/>
    <property type="project" value="TreeGrafter"/>
</dbReference>
<feature type="domain" description="HTH iclR-type" evidence="4">
    <location>
        <begin position="12"/>
        <end position="73"/>
    </location>
</feature>
<dbReference type="InterPro" id="IPR050707">
    <property type="entry name" value="HTH_MetabolicPath_Reg"/>
</dbReference>
<organism evidence="6 7">
    <name type="scientific">Pollutimonas harenae</name>
    <dbReference type="NCBI Taxonomy" id="657015"/>
    <lineage>
        <taxon>Bacteria</taxon>
        <taxon>Pseudomonadati</taxon>
        <taxon>Pseudomonadota</taxon>
        <taxon>Betaproteobacteria</taxon>
        <taxon>Burkholderiales</taxon>
        <taxon>Alcaligenaceae</taxon>
        <taxon>Pollutimonas</taxon>
    </lineage>
</organism>
<dbReference type="PANTHER" id="PTHR30136">
    <property type="entry name" value="HELIX-TURN-HELIX TRANSCRIPTIONAL REGULATOR, ICLR FAMILY"/>
    <property type="match status" value="1"/>
</dbReference>
<evidence type="ECO:0000313" key="6">
    <source>
        <dbReference type="EMBL" id="NYT86323.1"/>
    </source>
</evidence>
<dbReference type="GO" id="GO:0003677">
    <property type="term" value="F:DNA binding"/>
    <property type="evidence" value="ECO:0007669"/>
    <property type="project" value="UniProtKB-KW"/>
</dbReference>
<dbReference type="PANTHER" id="PTHR30136:SF39">
    <property type="entry name" value="TRANSCRIPTIONAL REGULATORY PROTEIN"/>
    <property type="match status" value="1"/>
</dbReference>
<sequence length="257" mass="28133">MATSTKTSGKPLSSIEKTCRILACMTDPRHVRLTDIAEYSGLDLSTTLRILKELEGQNFIERDPLTKQYVLGPQVYAMHHAMVAGMDLKAEARPALIRLSRLFGDTVILSAPMGWESVCIDLCFGDYPIRANYLHVGSRRPLGVGAGSLALLMAMSNAERQAVMPAVQACMSKRYPLYSTNYLNEQLQHASNRGYAMLLEVVIQKMGGLGLAIKGPNGQPIAALSIAALTERIVSREHELAAALQEEVHAIEQAWLP</sequence>
<protein>
    <submittedName>
        <fullName evidence="6">IclR family transcriptional regulator</fullName>
    </submittedName>
</protein>
<dbReference type="InterPro" id="IPR029016">
    <property type="entry name" value="GAF-like_dom_sf"/>
</dbReference>
<evidence type="ECO:0000259" key="4">
    <source>
        <dbReference type="PROSITE" id="PS51077"/>
    </source>
</evidence>
<dbReference type="OrthoDB" id="9807558at2"/>
<dbReference type="EMBL" id="JACCEV010000003">
    <property type="protein sequence ID" value="NYT86323.1"/>
    <property type="molecule type" value="Genomic_DNA"/>
</dbReference>
<accession>A0A853H737</accession>
<evidence type="ECO:0000313" key="7">
    <source>
        <dbReference type="Proteomes" id="UP000554144"/>
    </source>
</evidence>
<evidence type="ECO:0000256" key="3">
    <source>
        <dbReference type="ARBA" id="ARBA00023163"/>
    </source>
</evidence>
<keyword evidence="1" id="KW-0805">Transcription regulation</keyword>
<dbReference type="Gene3D" id="1.10.10.10">
    <property type="entry name" value="Winged helix-like DNA-binding domain superfamily/Winged helix DNA-binding domain"/>
    <property type="match status" value="1"/>
</dbReference>
<dbReference type="SMART" id="SM00346">
    <property type="entry name" value="HTH_ICLR"/>
    <property type="match status" value="1"/>
</dbReference>
<dbReference type="RefSeq" id="WP_130040360.1">
    <property type="nucleotide sequence ID" value="NZ_JACCEV010000003.1"/>
</dbReference>
<dbReference type="GO" id="GO:0003700">
    <property type="term" value="F:DNA-binding transcription factor activity"/>
    <property type="evidence" value="ECO:0007669"/>
    <property type="project" value="TreeGrafter"/>
</dbReference>
<dbReference type="InterPro" id="IPR005471">
    <property type="entry name" value="Tscrpt_reg_IclR_N"/>
</dbReference>
<dbReference type="SUPFAM" id="SSF55781">
    <property type="entry name" value="GAF domain-like"/>
    <property type="match status" value="1"/>
</dbReference>
<dbReference type="InterPro" id="IPR036390">
    <property type="entry name" value="WH_DNA-bd_sf"/>
</dbReference>
<comment type="caution">
    <text evidence="6">The sequence shown here is derived from an EMBL/GenBank/DDBJ whole genome shotgun (WGS) entry which is preliminary data.</text>
</comment>
<evidence type="ECO:0000256" key="1">
    <source>
        <dbReference type="ARBA" id="ARBA00023015"/>
    </source>
</evidence>